<dbReference type="EMBL" id="CP002049">
    <property type="protein sequence ID" value="ADI15481.1"/>
    <property type="molecule type" value="Genomic_DNA"/>
</dbReference>
<dbReference type="SUPFAM" id="SSF52540">
    <property type="entry name" value="P-loop containing nucleoside triphosphate hydrolases"/>
    <property type="match status" value="1"/>
</dbReference>
<sequence length="397" mass="42785">MNLFVFGALAELPWCRALGRLARHEACATSLEAAYCELYRALGEAGARSLPDAAAEALLYLETPLSKRAEAPPEGLVRGGRADLEALLPLVRRDWHAYAQSALGRSLPPLSPLAPPPAAPVAELAAALQREGAAALLTRLLGRYAAHGAGELARYVAFRWSAAGVRGISHPAQPDAARLVGLEGALERLFRNIEAFVSGAPGAQHTLLYGPRGSGKSTAARSLGPRYADRGLRLVEVPPERLGDLPAILEVLRGRPHRYLLFTDDLAFEAGSAAYAPLKSLLEGSLAARPENVLLCATSNRRHLVGERFSDRPDPLDDDVHAWDTQHERLALADRFGLVITFPDATQRRYLEIVRALAAREQLAASDEAALRFAAWGNGFSGRTAQQFIEVLRAGLL</sequence>
<dbReference type="HOGENOM" id="CLU_039512_1_1_0"/>
<dbReference type="PANTHER" id="PTHR42935">
    <property type="entry name" value="SLR0930 PROTEIN"/>
    <property type="match status" value="1"/>
</dbReference>
<dbReference type="Pfam" id="PF05673">
    <property type="entry name" value="DUF815"/>
    <property type="match status" value="1"/>
</dbReference>
<reference evidence="2" key="1">
    <citation type="submission" date="2010-05" db="EMBL/GenBank/DDBJ databases">
        <title>The complete genome of Truepera radiovictris DSM 17093.</title>
        <authorList>
            <consortium name="US DOE Joint Genome Institute (JGI-PGF)"/>
            <person name="Lucas S."/>
            <person name="Copeland A."/>
            <person name="Lapidus A."/>
            <person name="Glavina del Rio T."/>
            <person name="Dalin E."/>
            <person name="Tice H."/>
            <person name="Bruce D."/>
            <person name="Goodwin L."/>
            <person name="Pitluck S."/>
            <person name="Kyrpides N."/>
            <person name="Mavromatis K."/>
            <person name="Ovchinnikova G."/>
            <person name="Munk A.C."/>
            <person name="Detter J.C."/>
            <person name="Han C."/>
            <person name="Tapia R."/>
            <person name="Land M."/>
            <person name="Hauser L."/>
            <person name="Markowitz V."/>
            <person name="Cheng J.-F."/>
            <person name="Hugenholtz P."/>
            <person name="Woyke T."/>
            <person name="Wu D."/>
            <person name="Tindall B."/>
            <person name="Pomrenke H.G."/>
            <person name="Brambilla E."/>
            <person name="Klenk H.-P."/>
            <person name="Eisen J.A."/>
        </authorList>
    </citation>
    <scope>NUCLEOTIDE SEQUENCE [LARGE SCALE GENOMIC DNA]</scope>
    <source>
        <strain evidence="2">DSM 17093 / CIP 108686 / LMG 22925 / RQ-24</strain>
    </source>
</reference>
<dbReference type="AlphaFoldDB" id="D7CT18"/>
<organism evidence="1 2">
    <name type="scientific">Truepera radiovictrix (strain DSM 17093 / CIP 108686 / LMG 22925 / RQ-24)</name>
    <dbReference type="NCBI Taxonomy" id="649638"/>
    <lineage>
        <taxon>Bacteria</taxon>
        <taxon>Thermotogati</taxon>
        <taxon>Deinococcota</taxon>
        <taxon>Deinococci</taxon>
        <taxon>Trueperales</taxon>
        <taxon>Trueperaceae</taxon>
        <taxon>Truepera</taxon>
    </lineage>
</organism>
<name>D7CT18_TRURR</name>
<protein>
    <submittedName>
        <fullName evidence="1">Uncharacterized protein</fullName>
    </submittedName>
</protein>
<dbReference type="eggNOG" id="COG2607">
    <property type="taxonomic scope" value="Bacteria"/>
</dbReference>
<dbReference type="Proteomes" id="UP000000379">
    <property type="component" value="Chromosome"/>
</dbReference>
<evidence type="ECO:0000313" key="1">
    <source>
        <dbReference type="EMBL" id="ADI15481.1"/>
    </source>
</evidence>
<dbReference type="InterPro" id="IPR008533">
    <property type="entry name" value="DUF815"/>
</dbReference>
<accession>D7CT18</accession>
<keyword evidence="2" id="KW-1185">Reference proteome</keyword>
<dbReference type="Gene3D" id="3.40.50.300">
    <property type="entry name" value="P-loop containing nucleotide triphosphate hydrolases"/>
    <property type="match status" value="1"/>
</dbReference>
<dbReference type="KEGG" id="tra:Trad_2372"/>
<proteinExistence type="predicted"/>
<evidence type="ECO:0000313" key="2">
    <source>
        <dbReference type="Proteomes" id="UP000000379"/>
    </source>
</evidence>
<dbReference type="STRING" id="649638.Trad_2372"/>
<reference evidence="1 2" key="2">
    <citation type="journal article" date="2011" name="Stand. Genomic Sci.">
        <title>Complete genome sequence of Truepera radiovictrix type strain (RQ-24).</title>
        <authorList>
            <person name="Ivanova N."/>
            <person name="Rohde C."/>
            <person name="Munk C."/>
            <person name="Nolan M."/>
            <person name="Lucas S."/>
            <person name="Del Rio T.G."/>
            <person name="Tice H."/>
            <person name="Deshpande S."/>
            <person name="Cheng J.F."/>
            <person name="Tapia R."/>
            <person name="Han C."/>
            <person name="Goodwin L."/>
            <person name="Pitluck S."/>
            <person name="Liolios K."/>
            <person name="Mavromatis K."/>
            <person name="Mikhailova N."/>
            <person name="Pati A."/>
            <person name="Chen A."/>
            <person name="Palaniappan K."/>
            <person name="Land M."/>
            <person name="Hauser L."/>
            <person name="Chang Y.J."/>
            <person name="Jeffries C.D."/>
            <person name="Brambilla E."/>
            <person name="Rohde M."/>
            <person name="Goker M."/>
            <person name="Tindall B.J."/>
            <person name="Woyke T."/>
            <person name="Bristow J."/>
            <person name="Eisen J.A."/>
            <person name="Markowitz V."/>
            <person name="Hugenholtz P."/>
            <person name="Kyrpides N.C."/>
            <person name="Klenk H.P."/>
            <person name="Lapidus A."/>
        </authorList>
    </citation>
    <scope>NUCLEOTIDE SEQUENCE [LARGE SCALE GENOMIC DNA]</scope>
    <source>
        <strain evidence="2">DSM 17093 / CIP 108686 / LMG 22925 / RQ-24</strain>
    </source>
</reference>
<dbReference type="PANTHER" id="PTHR42935:SF1">
    <property type="entry name" value="SLR0930 PROTEIN"/>
    <property type="match status" value="1"/>
</dbReference>
<dbReference type="InterPro" id="IPR027417">
    <property type="entry name" value="P-loop_NTPase"/>
</dbReference>
<gene>
    <name evidence="1" type="ordered locus">Trad_2372</name>
</gene>
<dbReference type="RefSeq" id="WP_013178844.1">
    <property type="nucleotide sequence ID" value="NC_014221.1"/>
</dbReference>